<dbReference type="OrthoDB" id="21182at2759"/>
<dbReference type="PANTHER" id="PTHR46513:SF37">
    <property type="entry name" value="LDL RECEPTOR RELATED PROTEIN 1-RELATED"/>
    <property type="match status" value="1"/>
</dbReference>
<dbReference type="InterPro" id="IPR011042">
    <property type="entry name" value="6-blade_b-propeller_TolB-like"/>
</dbReference>
<keyword evidence="5" id="KW-0325">Glycoprotein</keyword>
<dbReference type="AlphaFoldDB" id="A0A9P0EDR2"/>
<keyword evidence="4" id="KW-1015">Disulfide bond</keyword>
<sequence>MSRKVYWCNSGSGTISRINYDGTTLEMILSDGLRSPFAVTYFNSSIYWIDLVEEKGSIKKYNFNRNMTSILASGLGDSLKDMTVFSMSRQKGTNPCAKHTCPALCLFNGSSPICVCPHGYVSEDRTKCLGQGSVEGITYGPVENALYWTCNNAATIYKADLSNISAGPLTIVKLTSSDKPRGIAVDPCDSRLYWTNWNSANPSIQRSFTSGYGLESIITTDIRMPNAITLDHGAQKLYWGDARLDKIERAEYDGTNRIVLSKATPQHPFDMAVYGEFIFWTDWIQHSVMRANKYTGEEVVWLRRDVPRPMGIIAVANTSYDCFYNPCRVLNGECEDICHLDSRGVKQCSCHPEEYNHGILGVV</sequence>
<evidence type="ECO:0000313" key="7">
    <source>
        <dbReference type="EMBL" id="CAH1393049.1"/>
    </source>
</evidence>
<feature type="repeat" description="LDL-receptor class B" evidence="6">
    <location>
        <begin position="190"/>
        <end position="234"/>
    </location>
</feature>
<evidence type="ECO:0000256" key="6">
    <source>
        <dbReference type="PROSITE-ProRule" id="PRU00461"/>
    </source>
</evidence>
<dbReference type="Pfam" id="PF00058">
    <property type="entry name" value="Ldl_recept_b"/>
    <property type="match status" value="2"/>
</dbReference>
<dbReference type="SMART" id="SM00135">
    <property type="entry name" value="LY"/>
    <property type="match status" value="4"/>
</dbReference>
<reference evidence="7" key="1">
    <citation type="submission" date="2022-01" db="EMBL/GenBank/DDBJ databases">
        <authorList>
            <person name="King R."/>
        </authorList>
    </citation>
    <scope>NUCLEOTIDE SEQUENCE</scope>
</reference>
<dbReference type="FunFam" id="2.120.10.30:FF:000241">
    <property type="entry name" value="Low-density lipoprotein receptor-related protein 6"/>
    <property type="match status" value="1"/>
</dbReference>
<name>A0A9P0EDR2_NEZVI</name>
<evidence type="ECO:0000313" key="8">
    <source>
        <dbReference type="Proteomes" id="UP001152798"/>
    </source>
</evidence>
<dbReference type="InterPro" id="IPR009030">
    <property type="entry name" value="Growth_fac_rcpt_cys_sf"/>
</dbReference>
<evidence type="ECO:0000256" key="5">
    <source>
        <dbReference type="ARBA" id="ARBA00023180"/>
    </source>
</evidence>
<evidence type="ECO:0000256" key="1">
    <source>
        <dbReference type="ARBA" id="ARBA00022536"/>
    </source>
</evidence>
<dbReference type="SUPFAM" id="SSF63825">
    <property type="entry name" value="YWTD domain"/>
    <property type="match status" value="2"/>
</dbReference>
<feature type="repeat" description="LDL-receptor class B" evidence="6">
    <location>
        <begin position="235"/>
        <end position="277"/>
    </location>
</feature>
<keyword evidence="2" id="KW-0732">Signal</keyword>
<dbReference type="EMBL" id="OV725078">
    <property type="protein sequence ID" value="CAH1393049.1"/>
    <property type="molecule type" value="Genomic_DNA"/>
</dbReference>
<dbReference type="InterPro" id="IPR050778">
    <property type="entry name" value="Cueball_EGF_LRP_Nidogen"/>
</dbReference>
<dbReference type="InterPro" id="IPR000033">
    <property type="entry name" value="LDLR_classB_rpt"/>
</dbReference>
<organism evidence="7 8">
    <name type="scientific">Nezara viridula</name>
    <name type="common">Southern green stink bug</name>
    <name type="synonym">Cimex viridulus</name>
    <dbReference type="NCBI Taxonomy" id="85310"/>
    <lineage>
        <taxon>Eukaryota</taxon>
        <taxon>Metazoa</taxon>
        <taxon>Ecdysozoa</taxon>
        <taxon>Arthropoda</taxon>
        <taxon>Hexapoda</taxon>
        <taxon>Insecta</taxon>
        <taxon>Pterygota</taxon>
        <taxon>Neoptera</taxon>
        <taxon>Paraneoptera</taxon>
        <taxon>Hemiptera</taxon>
        <taxon>Heteroptera</taxon>
        <taxon>Panheteroptera</taxon>
        <taxon>Pentatomomorpha</taxon>
        <taxon>Pentatomoidea</taxon>
        <taxon>Pentatomidae</taxon>
        <taxon>Pentatominae</taxon>
        <taxon>Nezara</taxon>
    </lineage>
</organism>
<keyword evidence="3" id="KW-0677">Repeat</keyword>
<feature type="repeat" description="LDL-receptor class B" evidence="6">
    <location>
        <begin position="3"/>
        <end position="45"/>
    </location>
</feature>
<dbReference type="Proteomes" id="UP001152798">
    <property type="component" value="Chromosome 2"/>
</dbReference>
<dbReference type="SUPFAM" id="SSF57184">
    <property type="entry name" value="Growth factor receptor domain"/>
    <property type="match status" value="1"/>
</dbReference>
<dbReference type="Gene3D" id="2.120.10.30">
    <property type="entry name" value="TolB, C-terminal domain"/>
    <property type="match status" value="2"/>
</dbReference>
<keyword evidence="8" id="KW-1185">Reference proteome</keyword>
<dbReference type="PROSITE" id="PS51120">
    <property type="entry name" value="LDLRB"/>
    <property type="match status" value="3"/>
</dbReference>
<evidence type="ECO:0000256" key="3">
    <source>
        <dbReference type="ARBA" id="ARBA00022737"/>
    </source>
</evidence>
<gene>
    <name evidence="7" type="ORF">NEZAVI_LOCUS3771</name>
</gene>
<accession>A0A9P0EDR2</accession>
<proteinExistence type="predicted"/>
<evidence type="ECO:0000256" key="4">
    <source>
        <dbReference type="ARBA" id="ARBA00023157"/>
    </source>
</evidence>
<dbReference type="PANTHER" id="PTHR46513">
    <property type="entry name" value="VITELLOGENIN RECEPTOR-LIKE PROTEIN-RELATED-RELATED"/>
    <property type="match status" value="1"/>
</dbReference>
<protein>
    <submittedName>
        <fullName evidence="7">Uncharacterized protein</fullName>
    </submittedName>
</protein>
<evidence type="ECO:0000256" key="2">
    <source>
        <dbReference type="ARBA" id="ARBA00022729"/>
    </source>
</evidence>
<keyword evidence="1" id="KW-0245">EGF-like domain</keyword>